<comment type="caution">
    <text evidence="7">The sequence shown here is derived from an EMBL/GenBank/DDBJ whole genome shotgun (WGS) entry which is preliminary data.</text>
</comment>
<accession>A0AAN9TRR1</accession>
<keyword evidence="8" id="KW-1185">Reference proteome</keyword>
<keyword evidence="4 5" id="KW-0472">Membrane</keyword>
<sequence>MKADIDMAPFRRDSVHRRPSSHPSTYEADILFAFTSLTKWVLQTITEMGEKVKSSKSFRVLTKTTQPVHAVCVLMVVILSIVFFPVDKKQSNLLASRFTHLTYFTAFSLHVGSQFWMTFVSGLSLYFNLARHAFGDVQRILFPRYFTMNCVLSAITTIQFGRLHASTLSQWDLHMYLQLTALTLCFLVEFCIRIYFVPSVLELISKKTVIEKAAGIGQEVGHYDLGPLLQCPHYMTVHHLFRKVHMYTAIGNIIAIMCSAFHLYYLACYGIVKVV</sequence>
<feature type="transmembrane region" description="Helical" evidence="5">
    <location>
        <begin position="68"/>
        <end position="86"/>
    </location>
</feature>
<reference evidence="7 8" key="1">
    <citation type="submission" date="2024-03" db="EMBL/GenBank/DDBJ databases">
        <title>Adaptation during the transition from Ophiocordyceps entomopathogen to insect associate is accompanied by gene loss and intensified selection.</title>
        <authorList>
            <person name="Ward C.M."/>
            <person name="Onetto C.A."/>
            <person name="Borneman A.R."/>
        </authorList>
    </citation>
    <scope>NUCLEOTIDE SEQUENCE [LARGE SCALE GENOMIC DNA]</scope>
    <source>
        <strain evidence="7">AWRI1</strain>
        <tissue evidence="7">Single Adult Female</tissue>
    </source>
</reference>
<dbReference type="GO" id="GO:0016020">
    <property type="term" value="C:membrane"/>
    <property type="evidence" value="ECO:0007669"/>
    <property type="project" value="UniProtKB-SubCell"/>
</dbReference>
<dbReference type="Proteomes" id="UP001367676">
    <property type="component" value="Unassembled WGS sequence"/>
</dbReference>
<dbReference type="PANTHER" id="PTHR23241">
    <property type="entry name" value="LATE EMBRYOGENESIS ABUNDANT PLANTS LEA-RELATED"/>
    <property type="match status" value="1"/>
</dbReference>
<gene>
    <name evidence="7" type="ORF">V9T40_001130</name>
</gene>
<dbReference type="PANTHER" id="PTHR23241:SF102">
    <property type="entry name" value="LD23009P"/>
    <property type="match status" value="1"/>
</dbReference>
<evidence type="ECO:0000256" key="3">
    <source>
        <dbReference type="ARBA" id="ARBA00022989"/>
    </source>
</evidence>
<evidence type="ECO:0000256" key="1">
    <source>
        <dbReference type="ARBA" id="ARBA00004370"/>
    </source>
</evidence>
<name>A0AAN9TRR1_9HEMI</name>
<evidence type="ECO:0000313" key="8">
    <source>
        <dbReference type="Proteomes" id="UP001367676"/>
    </source>
</evidence>
<comment type="subcellular location">
    <subcellularLocation>
        <location evidence="1">Membrane</location>
    </subcellularLocation>
</comment>
<feature type="domain" description="TMEM205-like" evidence="6">
    <location>
        <begin position="106"/>
        <end position="202"/>
    </location>
</feature>
<evidence type="ECO:0000256" key="5">
    <source>
        <dbReference type="SAM" id="Phobius"/>
    </source>
</evidence>
<proteinExistence type="predicted"/>
<evidence type="ECO:0000256" key="4">
    <source>
        <dbReference type="ARBA" id="ARBA00023136"/>
    </source>
</evidence>
<dbReference type="Pfam" id="PF13664">
    <property type="entry name" value="DUF4149"/>
    <property type="match status" value="1"/>
</dbReference>
<dbReference type="InterPro" id="IPR053009">
    <property type="entry name" value="Xanthocillin_Biosynth-Assoc"/>
</dbReference>
<feature type="transmembrane region" description="Helical" evidence="5">
    <location>
        <begin position="106"/>
        <end position="129"/>
    </location>
</feature>
<dbReference type="InterPro" id="IPR025423">
    <property type="entry name" value="TMEM205-like"/>
</dbReference>
<feature type="transmembrane region" description="Helical" evidence="5">
    <location>
        <begin position="173"/>
        <end position="196"/>
    </location>
</feature>
<dbReference type="AlphaFoldDB" id="A0AAN9TRR1"/>
<evidence type="ECO:0000313" key="7">
    <source>
        <dbReference type="EMBL" id="KAK7580501.1"/>
    </source>
</evidence>
<keyword evidence="3 5" id="KW-1133">Transmembrane helix</keyword>
<protein>
    <recommendedName>
        <fullName evidence="6">TMEM205-like domain-containing protein</fullName>
    </recommendedName>
</protein>
<keyword evidence="2 5" id="KW-0812">Transmembrane</keyword>
<feature type="transmembrane region" description="Helical" evidence="5">
    <location>
        <begin position="141"/>
        <end position="161"/>
    </location>
</feature>
<feature type="transmembrane region" description="Helical" evidence="5">
    <location>
        <begin position="249"/>
        <end position="272"/>
    </location>
</feature>
<dbReference type="EMBL" id="JBBCAQ010000034">
    <property type="protein sequence ID" value="KAK7580501.1"/>
    <property type="molecule type" value="Genomic_DNA"/>
</dbReference>
<evidence type="ECO:0000259" key="6">
    <source>
        <dbReference type="Pfam" id="PF13664"/>
    </source>
</evidence>
<evidence type="ECO:0000256" key="2">
    <source>
        <dbReference type="ARBA" id="ARBA00022692"/>
    </source>
</evidence>
<organism evidence="7 8">
    <name type="scientific">Parthenolecanium corni</name>
    <dbReference type="NCBI Taxonomy" id="536013"/>
    <lineage>
        <taxon>Eukaryota</taxon>
        <taxon>Metazoa</taxon>
        <taxon>Ecdysozoa</taxon>
        <taxon>Arthropoda</taxon>
        <taxon>Hexapoda</taxon>
        <taxon>Insecta</taxon>
        <taxon>Pterygota</taxon>
        <taxon>Neoptera</taxon>
        <taxon>Paraneoptera</taxon>
        <taxon>Hemiptera</taxon>
        <taxon>Sternorrhyncha</taxon>
        <taxon>Coccoidea</taxon>
        <taxon>Coccidae</taxon>
        <taxon>Parthenolecanium</taxon>
    </lineage>
</organism>